<dbReference type="GO" id="GO:0005829">
    <property type="term" value="C:cytosol"/>
    <property type="evidence" value="ECO:0007669"/>
    <property type="project" value="TreeGrafter"/>
</dbReference>
<dbReference type="InterPro" id="IPR057012">
    <property type="entry name" value="ULT1/2_Znf"/>
</dbReference>
<dbReference type="PROSITE" id="PS50864">
    <property type="entry name" value="SAND"/>
    <property type="match status" value="1"/>
</dbReference>
<protein>
    <recommendedName>
        <fullName evidence="1">SAND domain-containing protein</fullName>
    </recommendedName>
</protein>
<dbReference type="GO" id="GO:0005634">
    <property type="term" value="C:nucleus"/>
    <property type="evidence" value="ECO:0007669"/>
    <property type="project" value="TreeGrafter"/>
</dbReference>
<dbReference type="Pfam" id="PF23293">
    <property type="entry name" value="zf_ULT1"/>
    <property type="match status" value="1"/>
</dbReference>
<gene>
    <name evidence="2" type="ORF">JCGZ_00692</name>
</gene>
<proteinExistence type="predicted"/>
<evidence type="ECO:0000313" key="2">
    <source>
        <dbReference type="EMBL" id="KDP38935.1"/>
    </source>
</evidence>
<dbReference type="OrthoDB" id="660341at2759"/>
<evidence type="ECO:0000259" key="1">
    <source>
        <dbReference type="PROSITE" id="PS50864"/>
    </source>
</evidence>
<dbReference type="PANTHER" id="PTHR34053:SF2">
    <property type="entry name" value="SAND DOMAIN-CONTAINING PROTEIN"/>
    <property type="match status" value="1"/>
</dbReference>
<organism evidence="2 3">
    <name type="scientific">Jatropha curcas</name>
    <name type="common">Barbados nut</name>
    <dbReference type="NCBI Taxonomy" id="180498"/>
    <lineage>
        <taxon>Eukaryota</taxon>
        <taxon>Viridiplantae</taxon>
        <taxon>Streptophyta</taxon>
        <taxon>Embryophyta</taxon>
        <taxon>Tracheophyta</taxon>
        <taxon>Spermatophyta</taxon>
        <taxon>Magnoliopsida</taxon>
        <taxon>eudicotyledons</taxon>
        <taxon>Gunneridae</taxon>
        <taxon>Pentapetalae</taxon>
        <taxon>rosids</taxon>
        <taxon>fabids</taxon>
        <taxon>Malpighiales</taxon>
        <taxon>Euphorbiaceae</taxon>
        <taxon>Crotonoideae</taxon>
        <taxon>Jatropheae</taxon>
        <taxon>Jatropha</taxon>
    </lineage>
</organism>
<sequence>MALQVTGEREVPIMISETLFREKELNDIDGFKRGHDYVEVKCGCTSKKYGDAIGLLRVFASGQFQITCDCSPVCKRGKRFTPYEFEKHTGKGGRNRWKSHIWVVMKDKKVPLWKTPLLKYYKHIANGASGFMKRVFHRDEFIKCYKCKKERRFRLRTKEQCRIYHDASLNERWKCADSLHSKITCKDDEERVSRKNCRGCPDWPSCSGCTSCVCFGCLKCRFLDCNCRTCVDFMQNAAP</sequence>
<dbReference type="KEGG" id="jcu:105632802"/>
<dbReference type="InterPro" id="IPR057011">
    <property type="entry name" value="ULT1/2_SAND"/>
</dbReference>
<dbReference type="InterPro" id="IPR020533">
    <property type="entry name" value="Developmental_reg_ULTRAPETALA"/>
</dbReference>
<dbReference type="GO" id="GO:0003677">
    <property type="term" value="F:DNA binding"/>
    <property type="evidence" value="ECO:0007669"/>
    <property type="project" value="InterPro"/>
</dbReference>
<dbReference type="STRING" id="180498.A0A067L358"/>
<reference evidence="2 3" key="1">
    <citation type="journal article" date="2014" name="PLoS ONE">
        <title>Global Analysis of Gene Expression Profiles in Physic Nut (Jatropha curcas L.) Seedlings Exposed to Salt Stress.</title>
        <authorList>
            <person name="Zhang L."/>
            <person name="Zhang C."/>
            <person name="Wu P."/>
            <person name="Chen Y."/>
            <person name="Li M."/>
            <person name="Jiang H."/>
            <person name="Wu G."/>
        </authorList>
    </citation>
    <scope>NUCLEOTIDE SEQUENCE [LARGE SCALE GENOMIC DNA]</scope>
    <source>
        <strain evidence="3">cv. GZQX0401</strain>
        <tissue evidence="2">Young leaves</tissue>
    </source>
</reference>
<dbReference type="PANTHER" id="PTHR34053">
    <property type="entry name" value="PROTEIN ULTRAPETALA 1"/>
    <property type="match status" value="1"/>
</dbReference>
<dbReference type="EMBL" id="KK914353">
    <property type="protein sequence ID" value="KDP38935.1"/>
    <property type="molecule type" value="Genomic_DNA"/>
</dbReference>
<dbReference type="InterPro" id="IPR000770">
    <property type="entry name" value="SAND_dom"/>
</dbReference>
<evidence type="ECO:0000313" key="3">
    <source>
        <dbReference type="Proteomes" id="UP000027138"/>
    </source>
</evidence>
<feature type="domain" description="SAND" evidence="1">
    <location>
        <begin position="23"/>
        <end position="101"/>
    </location>
</feature>
<keyword evidence="3" id="KW-1185">Reference proteome</keyword>
<dbReference type="AlphaFoldDB" id="A0A067L358"/>
<accession>A0A067L358</accession>
<name>A0A067L358_JATCU</name>
<dbReference type="Proteomes" id="UP000027138">
    <property type="component" value="Unassembled WGS sequence"/>
</dbReference>
<dbReference type="Pfam" id="PF23292">
    <property type="entry name" value="SAND_ULT1"/>
    <property type="match status" value="1"/>
</dbReference>